<dbReference type="RefSeq" id="WP_004357411.1">
    <property type="nucleotide sequence ID" value="NZ_AMXF01000014.1"/>
</dbReference>
<accession>N6Z3B9</accession>
<protein>
    <submittedName>
        <fullName evidence="1">Uncharacterized protein</fullName>
    </submittedName>
</protein>
<dbReference type="AlphaFoldDB" id="N6Z3B9"/>
<gene>
    <name evidence="1" type="ORF">C667_04069</name>
</gene>
<proteinExistence type="predicted"/>
<evidence type="ECO:0000313" key="2">
    <source>
        <dbReference type="Proteomes" id="UP000013047"/>
    </source>
</evidence>
<organism evidence="1 2">
    <name type="scientific">Thauera phenylacetica B4P</name>
    <dbReference type="NCBI Taxonomy" id="1234382"/>
    <lineage>
        <taxon>Bacteria</taxon>
        <taxon>Pseudomonadati</taxon>
        <taxon>Pseudomonadota</taxon>
        <taxon>Betaproteobacteria</taxon>
        <taxon>Rhodocyclales</taxon>
        <taxon>Zoogloeaceae</taxon>
        <taxon>Thauera</taxon>
    </lineage>
</organism>
<dbReference type="Proteomes" id="UP000013047">
    <property type="component" value="Unassembled WGS sequence"/>
</dbReference>
<keyword evidence="2" id="KW-1185">Reference proteome</keyword>
<comment type="caution">
    <text evidence="1">The sequence shown here is derived from an EMBL/GenBank/DDBJ whole genome shotgun (WGS) entry which is preliminary data.</text>
</comment>
<reference evidence="1 2" key="1">
    <citation type="submission" date="2012-09" db="EMBL/GenBank/DDBJ databases">
        <title>Draft Genome Sequences of 6 Strains from Genus Thauera.</title>
        <authorList>
            <person name="Liu B."/>
            <person name="Shapleigh J.P."/>
            <person name="Frostegard A.H."/>
        </authorList>
    </citation>
    <scope>NUCLEOTIDE SEQUENCE [LARGE SCALE GENOMIC DNA]</scope>
    <source>
        <strain evidence="1 2">B4P</strain>
    </source>
</reference>
<sequence length="268" mass="29084">MHVRTYAAQVERALGIAAEELTATGRPEAAFAHAIVRAIPAAQHFTLPAGGRLFDDGLRGLDTDLHAIRLPFPIVTISFADGARRTLVIAQEQHEAGQNTIVVRVAVDTGDGQGWGFYPCTAQPEQRHDDGSIGWQCFDSIGSRLDRTPMHEAVMAAGRSVLELAEALSCNNVASEVVERVDPAVNARRRRQGKLPLYETRALVVKVGDVAHAIGSPMGDRNGPREHLRRGHVRRLPDGRKTWVQACVVGSRALGVVRKSAYAVEVAR</sequence>
<dbReference type="EMBL" id="AMXF01000014">
    <property type="protein sequence ID" value="ENO98375.1"/>
    <property type="molecule type" value="Genomic_DNA"/>
</dbReference>
<name>N6Z3B9_9RHOO</name>
<dbReference type="OrthoDB" id="8480896at2"/>
<evidence type="ECO:0000313" key="1">
    <source>
        <dbReference type="EMBL" id="ENO98375.1"/>
    </source>
</evidence>